<keyword evidence="9" id="KW-0472">Membrane</keyword>
<feature type="compositionally biased region" description="Pro residues" evidence="10">
    <location>
        <begin position="125"/>
        <end position="136"/>
    </location>
</feature>
<comment type="subcellular location">
    <subcellularLocation>
        <location evidence="1">Cell inner membrane</location>
        <topology evidence="1">Single-pass membrane protein</topology>
        <orientation evidence="1">Periplasmic side</orientation>
    </subcellularLocation>
</comment>
<evidence type="ECO:0000256" key="7">
    <source>
        <dbReference type="ARBA" id="ARBA00022927"/>
    </source>
</evidence>
<sequence length="226" mass="24132">MLPGALLWYEPWRISRTGLILVVAAHLALLWALTRISAPSALPLLPVAPVLSVDLLMPSVSVAPPQKIEVPDEPVVRPPVVRPTPVRQPAPPAPVLTTSATTAMEAAPPIEPPSPAAEEPQPAETAPPPAAAPQPPRFDAAYLDNPRPVYPTLSRRMGEQGTVQLRVQVDANGQPLDVKLHSSSGSPRLDNTAIEAVRRWRFVPARLGNKPVAASVIVPIVFSLKD</sequence>
<keyword evidence="8" id="KW-1133">Transmembrane helix</keyword>
<dbReference type="AlphaFoldDB" id="A0A656Z8Q6"/>
<keyword evidence="3" id="KW-0813">Transport</keyword>
<evidence type="ECO:0000256" key="1">
    <source>
        <dbReference type="ARBA" id="ARBA00004383"/>
    </source>
</evidence>
<protein>
    <recommendedName>
        <fullName evidence="11">TonB C-terminal domain-containing protein</fullName>
    </recommendedName>
</protein>
<evidence type="ECO:0000256" key="10">
    <source>
        <dbReference type="SAM" id="MobiDB-lite"/>
    </source>
</evidence>
<dbReference type="Gene3D" id="3.30.1150.10">
    <property type="match status" value="1"/>
</dbReference>
<dbReference type="Pfam" id="PF03544">
    <property type="entry name" value="TonB_C"/>
    <property type="match status" value="1"/>
</dbReference>
<organism evidence="12 13">
    <name type="scientific">Sterolibacterium denitrificans</name>
    <dbReference type="NCBI Taxonomy" id="157592"/>
    <lineage>
        <taxon>Bacteria</taxon>
        <taxon>Pseudomonadati</taxon>
        <taxon>Pseudomonadota</taxon>
        <taxon>Betaproteobacteria</taxon>
        <taxon>Nitrosomonadales</taxon>
        <taxon>Sterolibacteriaceae</taxon>
        <taxon>Sterolibacterium</taxon>
    </lineage>
</organism>
<dbReference type="EMBL" id="LFZK01000001">
    <property type="protein sequence ID" value="KYC29370.1"/>
    <property type="molecule type" value="Genomic_DNA"/>
</dbReference>
<evidence type="ECO:0000256" key="8">
    <source>
        <dbReference type="ARBA" id="ARBA00022989"/>
    </source>
</evidence>
<dbReference type="InterPro" id="IPR006260">
    <property type="entry name" value="TonB/TolA_C"/>
</dbReference>
<evidence type="ECO:0000256" key="3">
    <source>
        <dbReference type="ARBA" id="ARBA00022448"/>
    </source>
</evidence>
<dbReference type="PANTHER" id="PTHR33446">
    <property type="entry name" value="PROTEIN TONB-RELATED"/>
    <property type="match status" value="1"/>
</dbReference>
<keyword evidence="4" id="KW-1003">Cell membrane</keyword>
<keyword evidence="13" id="KW-1185">Reference proteome</keyword>
<evidence type="ECO:0000256" key="2">
    <source>
        <dbReference type="ARBA" id="ARBA00006555"/>
    </source>
</evidence>
<proteinExistence type="inferred from homology"/>
<evidence type="ECO:0000313" key="12">
    <source>
        <dbReference type="EMBL" id="KYC29370.1"/>
    </source>
</evidence>
<keyword evidence="7" id="KW-0653">Protein transport</keyword>
<dbReference type="PROSITE" id="PS52015">
    <property type="entry name" value="TONB_CTD"/>
    <property type="match status" value="1"/>
</dbReference>
<keyword evidence="5" id="KW-0997">Cell inner membrane</keyword>
<keyword evidence="6" id="KW-0812">Transmembrane</keyword>
<dbReference type="SUPFAM" id="SSF74653">
    <property type="entry name" value="TolA/TonB C-terminal domain"/>
    <property type="match status" value="1"/>
</dbReference>
<dbReference type="InterPro" id="IPR051045">
    <property type="entry name" value="TonB-dependent_transducer"/>
</dbReference>
<dbReference type="NCBIfam" id="TIGR01352">
    <property type="entry name" value="tonB_Cterm"/>
    <property type="match status" value="1"/>
</dbReference>
<dbReference type="GO" id="GO:0055085">
    <property type="term" value="P:transmembrane transport"/>
    <property type="evidence" value="ECO:0007669"/>
    <property type="project" value="InterPro"/>
</dbReference>
<evidence type="ECO:0000256" key="4">
    <source>
        <dbReference type="ARBA" id="ARBA00022475"/>
    </source>
</evidence>
<comment type="similarity">
    <text evidence="2">Belongs to the TonB family.</text>
</comment>
<dbReference type="InterPro" id="IPR037682">
    <property type="entry name" value="TonB_C"/>
</dbReference>
<name>A0A656Z8Q6_9PROT</name>
<dbReference type="GO" id="GO:0098797">
    <property type="term" value="C:plasma membrane protein complex"/>
    <property type="evidence" value="ECO:0007669"/>
    <property type="project" value="TreeGrafter"/>
</dbReference>
<dbReference type="PANTHER" id="PTHR33446:SF2">
    <property type="entry name" value="PROTEIN TONB"/>
    <property type="match status" value="1"/>
</dbReference>
<reference evidence="12 13" key="1">
    <citation type="journal article" date="2016" name="ISME J.">
        <title>Integrated multi-omics analyses reveal the biochemical mechanisms and phylogenetic relevance of anaerobic androgen biodegradation in the environment.</title>
        <authorList>
            <person name="Yang F.C."/>
            <person name="Chen Y.L."/>
            <person name="Tang S.L."/>
            <person name="Yu C.P."/>
            <person name="Wang P.H."/>
            <person name="Ismail W."/>
            <person name="Wang C.H."/>
            <person name="Ding J.Y."/>
            <person name="Yang C.Y."/>
            <person name="Yang C.Y."/>
            <person name="Chiang Y.R."/>
        </authorList>
    </citation>
    <scope>NUCLEOTIDE SEQUENCE [LARGE SCALE GENOMIC DNA]</scope>
    <source>
        <strain evidence="12 13">DSM 13999</strain>
    </source>
</reference>
<evidence type="ECO:0000256" key="9">
    <source>
        <dbReference type="ARBA" id="ARBA00023136"/>
    </source>
</evidence>
<accession>A0A656Z8Q6</accession>
<dbReference type="GO" id="GO:0015031">
    <property type="term" value="P:protein transport"/>
    <property type="evidence" value="ECO:0007669"/>
    <property type="project" value="UniProtKB-KW"/>
</dbReference>
<dbReference type="Proteomes" id="UP000243416">
    <property type="component" value="Unassembled WGS sequence"/>
</dbReference>
<evidence type="ECO:0000256" key="5">
    <source>
        <dbReference type="ARBA" id="ARBA00022519"/>
    </source>
</evidence>
<gene>
    <name evidence="12" type="ORF">ACY05_02270</name>
</gene>
<evidence type="ECO:0000259" key="11">
    <source>
        <dbReference type="PROSITE" id="PS52015"/>
    </source>
</evidence>
<dbReference type="GO" id="GO:0031992">
    <property type="term" value="F:energy transducer activity"/>
    <property type="evidence" value="ECO:0007669"/>
    <property type="project" value="TreeGrafter"/>
</dbReference>
<feature type="region of interest" description="Disordered" evidence="10">
    <location>
        <begin position="106"/>
        <end position="142"/>
    </location>
</feature>
<comment type="caution">
    <text evidence="12">The sequence shown here is derived from an EMBL/GenBank/DDBJ whole genome shotgun (WGS) entry which is preliminary data.</text>
</comment>
<feature type="domain" description="TonB C-terminal" evidence="11">
    <location>
        <begin position="135"/>
        <end position="226"/>
    </location>
</feature>
<evidence type="ECO:0000313" key="13">
    <source>
        <dbReference type="Proteomes" id="UP000243416"/>
    </source>
</evidence>
<evidence type="ECO:0000256" key="6">
    <source>
        <dbReference type="ARBA" id="ARBA00022692"/>
    </source>
</evidence>